<keyword evidence="3" id="KW-0812">Transmembrane</keyword>
<dbReference type="STRING" id="1423744.FC86_GL000473"/>
<dbReference type="OrthoDB" id="9812065at2"/>
<evidence type="ECO:0000313" key="5">
    <source>
        <dbReference type="EMBL" id="KRN04101.1"/>
    </source>
</evidence>
<dbReference type="PANTHER" id="PTHR10587:SF133">
    <property type="entry name" value="CHITIN DEACETYLASE 1-RELATED"/>
    <property type="match status" value="1"/>
</dbReference>
<dbReference type="AlphaFoldDB" id="A0A0R2DQM3"/>
<dbReference type="Pfam" id="PF01522">
    <property type="entry name" value="Polysacc_deac_1"/>
    <property type="match status" value="1"/>
</dbReference>
<feature type="transmembrane region" description="Helical" evidence="3">
    <location>
        <begin position="21"/>
        <end position="41"/>
    </location>
</feature>
<feature type="domain" description="NodB homology" evidence="4">
    <location>
        <begin position="249"/>
        <end position="423"/>
    </location>
</feature>
<dbReference type="EMBL" id="AYZL01000018">
    <property type="protein sequence ID" value="KRN04101.1"/>
    <property type="molecule type" value="Genomic_DNA"/>
</dbReference>
<dbReference type="GO" id="GO:0016810">
    <property type="term" value="F:hydrolase activity, acting on carbon-nitrogen (but not peptide) bonds"/>
    <property type="evidence" value="ECO:0007669"/>
    <property type="project" value="InterPro"/>
</dbReference>
<dbReference type="GO" id="GO:0046872">
    <property type="term" value="F:metal ion binding"/>
    <property type="evidence" value="ECO:0007669"/>
    <property type="project" value="UniProtKB-KW"/>
</dbReference>
<keyword evidence="3" id="KW-1133">Transmembrane helix</keyword>
<dbReference type="Proteomes" id="UP000051378">
    <property type="component" value="Unassembled WGS sequence"/>
</dbReference>
<sequence length="446" mass="50956">MHRSRRQVRRQRQQNNRNFKKWGFIFFSIFIVLVLLVIAAIKIESSPSEPKADQLIEQTYPNLKKTMTSTSDEPTTYFSPENEVIKNAVAKIISQHQEADTVYYLTSKDNRNISVNTIYSVSKNSQNLTTDSKIVAQFNSTKDNTKILKLSDLIQDDEKSQAAFRLALTKHIFESNTITSEQFISLKDQIQSLPLNISDFSLNQSQLELRLPNNIASITTISIDIGMINYLLNPNYQILVKQPVQTQKKVIALTFDDGPRAGSTDSILNTLNQFDVKATFFMLGQNAQHYPSLVNKVKENGHAIGSHSFNHPMLTKLTTDDLNKQVSQTDQAIYEAAHIYPTLFRPPYGARNQTVDQAIFKPLIEWNIDSEDWKKPSVSTLLKTIQQNVRSGSILLMHDIHQTTADALPTIINYLKNAGYEFVTIDQLYQHKLYPMTNYYSQHDTR</sequence>
<evidence type="ECO:0000256" key="3">
    <source>
        <dbReference type="SAM" id="Phobius"/>
    </source>
</evidence>
<proteinExistence type="predicted"/>
<dbReference type="InterPro" id="IPR050248">
    <property type="entry name" value="Polysacc_deacetylase_ArnD"/>
</dbReference>
<evidence type="ECO:0000313" key="6">
    <source>
        <dbReference type="Proteomes" id="UP000051378"/>
    </source>
</evidence>
<dbReference type="SUPFAM" id="SSF88713">
    <property type="entry name" value="Glycoside hydrolase/deacetylase"/>
    <property type="match status" value="1"/>
</dbReference>
<dbReference type="InterPro" id="IPR002509">
    <property type="entry name" value="NODB_dom"/>
</dbReference>
<evidence type="ECO:0000256" key="2">
    <source>
        <dbReference type="ARBA" id="ARBA00022801"/>
    </source>
</evidence>
<keyword evidence="2" id="KW-0378">Hydrolase</keyword>
<name>A0A0R2DQM3_9LACO</name>
<dbReference type="GO" id="GO:0016020">
    <property type="term" value="C:membrane"/>
    <property type="evidence" value="ECO:0007669"/>
    <property type="project" value="TreeGrafter"/>
</dbReference>
<comment type="caution">
    <text evidence="5">The sequence shown here is derived from an EMBL/GenBank/DDBJ whole genome shotgun (WGS) entry which is preliminary data.</text>
</comment>
<evidence type="ECO:0000256" key="1">
    <source>
        <dbReference type="ARBA" id="ARBA00022723"/>
    </source>
</evidence>
<dbReference type="PATRIC" id="fig|1423744.4.peg.486"/>
<gene>
    <name evidence="5" type="ORF">FC86_GL000473</name>
</gene>
<dbReference type="Gene3D" id="3.20.20.370">
    <property type="entry name" value="Glycoside hydrolase/deacetylase"/>
    <property type="match status" value="1"/>
</dbReference>
<keyword evidence="1" id="KW-0479">Metal-binding</keyword>
<protein>
    <recommendedName>
        <fullName evidence="4">NodB homology domain-containing protein</fullName>
    </recommendedName>
</protein>
<dbReference type="PROSITE" id="PS51677">
    <property type="entry name" value="NODB"/>
    <property type="match status" value="1"/>
</dbReference>
<dbReference type="PANTHER" id="PTHR10587">
    <property type="entry name" value="GLYCOSYL TRANSFERASE-RELATED"/>
    <property type="match status" value="1"/>
</dbReference>
<reference evidence="5 6" key="1">
    <citation type="journal article" date="2015" name="Genome Announc.">
        <title>Expanding the biotechnology potential of lactobacilli through comparative genomics of 213 strains and associated genera.</title>
        <authorList>
            <person name="Sun Z."/>
            <person name="Harris H.M."/>
            <person name="McCann A."/>
            <person name="Guo C."/>
            <person name="Argimon S."/>
            <person name="Zhang W."/>
            <person name="Yang X."/>
            <person name="Jeffery I.B."/>
            <person name="Cooney J.C."/>
            <person name="Kagawa T.F."/>
            <person name="Liu W."/>
            <person name="Song Y."/>
            <person name="Salvetti E."/>
            <person name="Wrobel A."/>
            <person name="Rasinkangas P."/>
            <person name="Parkhill J."/>
            <person name="Rea M.C."/>
            <person name="O'Sullivan O."/>
            <person name="Ritari J."/>
            <person name="Douillard F.P."/>
            <person name="Paul Ross R."/>
            <person name="Yang R."/>
            <person name="Briner A.E."/>
            <person name="Felis G.E."/>
            <person name="de Vos W.M."/>
            <person name="Barrangou R."/>
            <person name="Klaenhammer T.R."/>
            <person name="Caufield P.W."/>
            <person name="Cui Y."/>
            <person name="Zhang H."/>
            <person name="O'Toole P.W."/>
        </authorList>
    </citation>
    <scope>NUCLEOTIDE SEQUENCE [LARGE SCALE GENOMIC DNA]</scope>
    <source>
        <strain evidence="5 6">DSM 23037</strain>
    </source>
</reference>
<organism evidence="5 6">
    <name type="scientific">Holzapfeliella floricola DSM 23037 = JCM 16512</name>
    <dbReference type="NCBI Taxonomy" id="1423744"/>
    <lineage>
        <taxon>Bacteria</taxon>
        <taxon>Bacillati</taxon>
        <taxon>Bacillota</taxon>
        <taxon>Bacilli</taxon>
        <taxon>Lactobacillales</taxon>
        <taxon>Lactobacillaceae</taxon>
        <taxon>Holzapfeliella</taxon>
    </lineage>
</organism>
<keyword evidence="3" id="KW-0472">Membrane</keyword>
<accession>A0A0R2DQM3</accession>
<evidence type="ECO:0000259" key="4">
    <source>
        <dbReference type="PROSITE" id="PS51677"/>
    </source>
</evidence>
<dbReference type="InterPro" id="IPR011330">
    <property type="entry name" value="Glyco_hydro/deAcase_b/a-brl"/>
</dbReference>
<dbReference type="RefSeq" id="WP_056974707.1">
    <property type="nucleotide sequence ID" value="NZ_AYZL01000018.1"/>
</dbReference>
<dbReference type="GO" id="GO:0005975">
    <property type="term" value="P:carbohydrate metabolic process"/>
    <property type="evidence" value="ECO:0007669"/>
    <property type="project" value="InterPro"/>
</dbReference>
<keyword evidence="6" id="KW-1185">Reference proteome</keyword>